<dbReference type="Proteomes" id="UP000827872">
    <property type="component" value="Linkage Group LG11"/>
</dbReference>
<dbReference type="EMBL" id="CM037624">
    <property type="protein sequence ID" value="KAH8011324.1"/>
    <property type="molecule type" value="Genomic_DNA"/>
</dbReference>
<gene>
    <name evidence="1" type="ORF">K3G42_021712</name>
</gene>
<evidence type="ECO:0000313" key="2">
    <source>
        <dbReference type="Proteomes" id="UP000827872"/>
    </source>
</evidence>
<proteinExistence type="predicted"/>
<reference evidence="1" key="1">
    <citation type="submission" date="2021-08" db="EMBL/GenBank/DDBJ databases">
        <title>The first chromosome-level gecko genome reveals the dynamic sex chromosomes of Neotropical dwarf geckos (Sphaerodactylidae: Sphaerodactylus).</title>
        <authorList>
            <person name="Pinto B.J."/>
            <person name="Keating S.E."/>
            <person name="Gamble T."/>
        </authorList>
    </citation>
    <scope>NUCLEOTIDE SEQUENCE</scope>
    <source>
        <strain evidence="1">TG3544</strain>
    </source>
</reference>
<name>A0ACB8FWK5_9SAUR</name>
<accession>A0ACB8FWK5</accession>
<organism evidence="1 2">
    <name type="scientific">Sphaerodactylus townsendi</name>
    <dbReference type="NCBI Taxonomy" id="933632"/>
    <lineage>
        <taxon>Eukaryota</taxon>
        <taxon>Metazoa</taxon>
        <taxon>Chordata</taxon>
        <taxon>Craniata</taxon>
        <taxon>Vertebrata</taxon>
        <taxon>Euteleostomi</taxon>
        <taxon>Lepidosauria</taxon>
        <taxon>Squamata</taxon>
        <taxon>Bifurcata</taxon>
        <taxon>Gekkota</taxon>
        <taxon>Sphaerodactylidae</taxon>
        <taxon>Sphaerodactylus</taxon>
    </lineage>
</organism>
<sequence>MNKRSLASQPFLRRTLASISSQGSCGEDALELVDVEDEVPAVEVSKISDPSAMVVLQLKSKPIDFCLARDLKILLFGSSLGCFSEEWKIQSFVFSDVPELKYGIVQRKVML</sequence>
<keyword evidence="2" id="KW-1185">Reference proteome</keyword>
<evidence type="ECO:0000313" key="1">
    <source>
        <dbReference type="EMBL" id="KAH8011324.1"/>
    </source>
</evidence>
<protein>
    <submittedName>
        <fullName evidence="1">Uncharacterized protein</fullName>
    </submittedName>
</protein>
<comment type="caution">
    <text evidence="1">The sequence shown here is derived from an EMBL/GenBank/DDBJ whole genome shotgun (WGS) entry which is preliminary data.</text>
</comment>